<dbReference type="Proteomes" id="UP000515154">
    <property type="component" value="Unplaced"/>
</dbReference>
<dbReference type="KEGG" id="osn:115228974"/>
<protein>
    <submittedName>
        <fullName evidence="2">Uncharacterized protein LOC115228974</fullName>
    </submittedName>
</protein>
<evidence type="ECO:0000313" key="2">
    <source>
        <dbReference type="RefSeq" id="XP_029655275.1"/>
    </source>
</evidence>
<reference evidence="2" key="1">
    <citation type="submission" date="2025-08" db="UniProtKB">
        <authorList>
            <consortium name="RefSeq"/>
        </authorList>
    </citation>
    <scope>IDENTIFICATION</scope>
</reference>
<dbReference type="AlphaFoldDB" id="A0A6P7TZB6"/>
<name>A0A6P7TZB6_9MOLL</name>
<proteinExistence type="predicted"/>
<accession>A0A6P7TZB6</accession>
<sequence length="103" mass="12121">MTVDHLATKCGSMLYHNYEWSHNEVARSLHLLLCNKYDLTQSRKLQTHRIQSVRENSNVCIKVVYDKVAEAIVIVKVCIMYLDRLKTVEVEKRKNYDLLPNEL</sequence>
<keyword evidence="1" id="KW-1185">Reference proteome</keyword>
<organism evidence="1 2">
    <name type="scientific">Octopus sinensis</name>
    <name type="common">East Asian common octopus</name>
    <dbReference type="NCBI Taxonomy" id="2607531"/>
    <lineage>
        <taxon>Eukaryota</taxon>
        <taxon>Metazoa</taxon>
        <taxon>Spiralia</taxon>
        <taxon>Lophotrochozoa</taxon>
        <taxon>Mollusca</taxon>
        <taxon>Cephalopoda</taxon>
        <taxon>Coleoidea</taxon>
        <taxon>Octopodiformes</taxon>
        <taxon>Octopoda</taxon>
        <taxon>Incirrata</taxon>
        <taxon>Octopodidae</taxon>
        <taxon>Octopus</taxon>
    </lineage>
</organism>
<dbReference type="RefSeq" id="XP_029655275.1">
    <property type="nucleotide sequence ID" value="XM_029799415.1"/>
</dbReference>
<gene>
    <name evidence="2" type="primary">LOC115228974</name>
</gene>
<evidence type="ECO:0000313" key="1">
    <source>
        <dbReference type="Proteomes" id="UP000515154"/>
    </source>
</evidence>